<proteinExistence type="predicted"/>
<dbReference type="EMBL" id="JANPWB010000001">
    <property type="protein sequence ID" value="KAJ1218243.1"/>
    <property type="molecule type" value="Genomic_DNA"/>
</dbReference>
<reference evidence="2" key="1">
    <citation type="journal article" date="2022" name="bioRxiv">
        <title>Sequencing and chromosome-scale assembly of the giantPleurodeles waltlgenome.</title>
        <authorList>
            <person name="Brown T."/>
            <person name="Elewa A."/>
            <person name="Iarovenko S."/>
            <person name="Subramanian E."/>
            <person name="Araus A.J."/>
            <person name="Petzold A."/>
            <person name="Susuki M."/>
            <person name="Suzuki K.-i.T."/>
            <person name="Hayashi T."/>
            <person name="Toyoda A."/>
            <person name="Oliveira C."/>
            <person name="Osipova E."/>
            <person name="Leigh N.D."/>
            <person name="Simon A."/>
            <person name="Yun M.H."/>
        </authorList>
    </citation>
    <scope>NUCLEOTIDE SEQUENCE</scope>
    <source>
        <strain evidence="2">20211129_DDA</strain>
        <tissue evidence="2">Liver</tissue>
    </source>
</reference>
<dbReference type="AlphaFoldDB" id="A0AAV7X0N8"/>
<name>A0AAV7X0N8_PLEWA</name>
<accession>A0AAV7X0N8</accession>
<sequence length="101" mass="11037">MRSGKTRKEHPSPQKRKKCCRDDDVGNAASPLRSASVISVAPFSPAADPPSSETLKSQLAAVLMPYPHRLKPCKFSLLSYFKKKPQLELTTNGGEIKSEPA</sequence>
<comment type="caution">
    <text evidence="2">The sequence shown here is derived from an EMBL/GenBank/DDBJ whole genome shotgun (WGS) entry which is preliminary data.</text>
</comment>
<organism evidence="2 3">
    <name type="scientific">Pleurodeles waltl</name>
    <name type="common">Iberian ribbed newt</name>
    <dbReference type="NCBI Taxonomy" id="8319"/>
    <lineage>
        <taxon>Eukaryota</taxon>
        <taxon>Metazoa</taxon>
        <taxon>Chordata</taxon>
        <taxon>Craniata</taxon>
        <taxon>Vertebrata</taxon>
        <taxon>Euteleostomi</taxon>
        <taxon>Amphibia</taxon>
        <taxon>Batrachia</taxon>
        <taxon>Caudata</taxon>
        <taxon>Salamandroidea</taxon>
        <taxon>Salamandridae</taxon>
        <taxon>Pleurodelinae</taxon>
        <taxon>Pleurodeles</taxon>
    </lineage>
</organism>
<dbReference type="Proteomes" id="UP001066276">
    <property type="component" value="Chromosome 1_1"/>
</dbReference>
<feature type="region of interest" description="Disordered" evidence="1">
    <location>
        <begin position="1"/>
        <end position="27"/>
    </location>
</feature>
<feature type="compositionally biased region" description="Basic residues" evidence="1">
    <location>
        <begin position="1"/>
        <end position="19"/>
    </location>
</feature>
<evidence type="ECO:0000313" key="2">
    <source>
        <dbReference type="EMBL" id="KAJ1218243.1"/>
    </source>
</evidence>
<evidence type="ECO:0000313" key="3">
    <source>
        <dbReference type="Proteomes" id="UP001066276"/>
    </source>
</evidence>
<gene>
    <name evidence="2" type="ORF">NDU88_005826</name>
</gene>
<keyword evidence="3" id="KW-1185">Reference proteome</keyword>
<protein>
    <submittedName>
        <fullName evidence="2">Uncharacterized protein</fullName>
    </submittedName>
</protein>
<evidence type="ECO:0000256" key="1">
    <source>
        <dbReference type="SAM" id="MobiDB-lite"/>
    </source>
</evidence>